<name>A0A916ZLM2_9HYPH</name>
<protein>
    <submittedName>
        <fullName evidence="3">NmrA family transcriptional regulator</fullName>
    </submittedName>
</protein>
<accession>A0A916ZLM2</accession>
<sequence length="263" mass="27608">MGPPRPFPDEEMDAMRIVIIGGSGLIGRQLTAALARAGHEAVAASPSTGVNTLTGEGLPDILAGSDVVVDVSNSPSFEAAAVLDFFERSGRNLLAAERKAGVQHHVALSVVGTDRLEENGYFRAKLAQESLIQSSGLPYTIVRAMQFFEFLGAIAEAAAAGDRLVVPDADLQPIAAADVAAALAEVAVAPPRNATVEIAGPERGPFRDFIARRAAKAGDERQVFADRQARYFGAKLEKGSLVPDLSAAARLGSTRFDTWIADA</sequence>
<dbReference type="EMBL" id="BMIQ01000003">
    <property type="protein sequence ID" value="GGE03634.1"/>
    <property type="molecule type" value="Genomic_DNA"/>
</dbReference>
<dbReference type="InterPro" id="IPR016040">
    <property type="entry name" value="NAD(P)-bd_dom"/>
</dbReference>
<dbReference type="Pfam" id="PF13460">
    <property type="entry name" value="NAD_binding_10"/>
    <property type="match status" value="1"/>
</dbReference>
<evidence type="ECO:0000313" key="3">
    <source>
        <dbReference type="EMBL" id="GGE03634.1"/>
    </source>
</evidence>
<dbReference type="InterPro" id="IPR051164">
    <property type="entry name" value="NmrA-like_oxidored"/>
</dbReference>
<dbReference type="SUPFAM" id="SSF51735">
    <property type="entry name" value="NAD(P)-binding Rossmann-fold domains"/>
    <property type="match status" value="1"/>
</dbReference>
<reference evidence="3" key="2">
    <citation type="submission" date="2020-09" db="EMBL/GenBank/DDBJ databases">
        <authorList>
            <person name="Sun Q."/>
            <person name="Zhou Y."/>
        </authorList>
    </citation>
    <scope>NUCLEOTIDE SEQUENCE</scope>
    <source>
        <strain evidence="3">CGMCC 1.15367</strain>
    </source>
</reference>
<evidence type="ECO:0000313" key="4">
    <source>
        <dbReference type="Proteomes" id="UP000644699"/>
    </source>
</evidence>
<dbReference type="PANTHER" id="PTHR42748:SF3">
    <property type="entry name" value="BLL4366 PROTEIN"/>
    <property type="match status" value="1"/>
</dbReference>
<dbReference type="Proteomes" id="UP000644699">
    <property type="component" value="Unassembled WGS sequence"/>
</dbReference>
<feature type="domain" description="NAD(P)-binding" evidence="2">
    <location>
        <begin position="21"/>
        <end position="187"/>
    </location>
</feature>
<keyword evidence="4" id="KW-1185">Reference proteome</keyword>
<dbReference type="Gene3D" id="3.40.50.720">
    <property type="entry name" value="NAD(P)-binding Rossmann-like Domain"/>
    <property type="match status" value="1"/>
</dbReference>
<dbReference type="PANTHER" id="PTHR42748">
    <property type="entry name" value="NITROGEN METABOLITE REPRESSION PROTEIN NMRA FAMILY MEMBER"/>
    <property type="match status" value="1"/>
</dbReference>
<reference evidence="3" key="1">
    <citation type="journal article" date="2014" name="Int. J. Syst. Evol. Microbiol.">
        <title>Complete genome sequence of Corynebacterium casei LMG S-19264T (=DSM 44701T), isolated from a smear-ripened cheese.</title>
        <authorList>
            <consortium name="US DOE Joint Genome Institute (JGI-PGF)"/>
            <person name="Walter F."/>
            <person name="Albersmeier A."/>
            <person name="Kalinowski J."/>
            <person name="Ruckert C."/>
        </authorList>
    </citation>
    <scope>NUCLEOTIDE SEQUENCE</scope>
    <source>
        <strain evidence="3">CGMCC 1.15367</strain>
    </source>
</reference>
<dbReference type="InterPro" id="IPR036291">
    <property type="entry name" value="NAD(P)-bd_dom_sf"/>
</dbReference>
<comment type="caution">
    <text evidence="3">The sequence shown here is derived from an EMBL/GenBank/DDBJ whole genome shotgun (WGS) entry which is preliminary data.</text>
</comment>
<proteinExistence type="predicted"/>
<dbReference type="AlphaFoldDB" id="A0A916ZLM2"/>
<gene>
    <name evidence="3" type="ORF">GCM10011390_23220</name>
</gene>
<evidence type="ECO:0000256" key="1">
    <source>
        <dbReference type="ARBA" id="ARBA00022857"/>
    </source>
</evidence>
<evidence type="ECO:0000259" key="2">
    <source>
        <dbReference type="Pfam" id="PF13460"/>
    </source>
</evidence>
<keyword evidence="1" id="KW-0521">NADP</keyword>
<organism evidence="3 4">
    <name type="scientific">Aureimonas endophytica</name>
    <dbReference type="NCBI Taxonomy" id="2027858"/>
    <lineage>
        <taxon>Bacteria</taxon>
        <taxon>Pseudomonadati</taxon>
        <taxon>Pseudomonadota</taxon>
        <taxon>Alphaproteobacteria</taxon>
        <taxon>Hyphomicrobiales</taxon>
        <taxon>Aurantimonadaceae</taxon>
        <taxon>Aureimonas</taxon>
    </lineage>
</organism>